<keyword evidence="5" id="KW-0808">Transferase</keyword>
<protein>
    <recommendedName>
        <fullName evidence="4">2-amino-4-hydroxy-6-hydroxymethyldihydropteridine pyrophosphokinase</fullName>
        <ecNumber evidence="3">2.7.6.3</ecNumber>
    </recommendedName>
    <alternativeName>
        <fullName evidence="11">6-hydroxymethyl-7,8-dihydropterin pyrophosphokinase</fullName>
    </alternativeName>
    <alternativeName>
        <fullName evidence="12">7,8-dihydro-6-hydroxymethylpterin-pyrophosphokinase</fullName>
    </alternativeName>
</protein>
<evidence type="ECO:0000256" key="11">
    <source>
        <dbReference type="ARBA" id="ARBA00029766"/>
    </source>
</evidence>
<feature type="domain" description="7,8-dihydro-6-hydroxymethylpterin-pyrophosphokinase" evidence="13">
    <location>
        <begin position="5"/>
        <end position="141"/>
    </location>
</feature>
<dbReference type="AlphaFoldDB" id="A0A6S6PBE2"/>
<dbReference type="GO" id="GO:0046656">
    <property type="term" value="P:folic acid biosynthetic process"/>
    <property type="evidence" value="ECO:0007669"/>
    <property type="project" value="UniProtKB-KW"/>
</dbReference>
<dbReference type="EC" id="2.7.6.3" evidence="3"/>
<dbReference type="CDD" id="cd00483">
    <property type="entry name" value="HPPK"/>
    <property type="match status" value="1"/>
</dbReference>
<comment type="similarity">
    <text evidence="2">Belongs to the HPPK family.</text>
</comment>
<dbReference type="GO" id="GO:0003848">
    <property type="term" value="F:2-amino-4-hydroxy-6-hydroxymethyldihydropteridine diphosphokinase activity"/>
    <property type="evidence" value="ECO:0007669"/>
    <property type="project" value="UniProtKB-EC"/>
</dbReference>
<sequence length="173" mass="18412">MRVVIAIGANLASYAPIDGKLLAPAATCEAAVEALRELDGLSVDAVSSWYESEPVPPSGQPPYINGVVVGKSSLAPEALLDALHGIEAAFGRVRSVVNAARPLDLDLIDMGGIVRRDTAPLLPHPRAHERAFVLLPLRDVLPDWREPGSGKTVQALLDALPPQAIRRLEPQAR</sequence>
<dbReference type="UniPathway" id="UPA00077">
    <property type="reaction ID" value="UER00155"/>
</dbReference>
<dbReference type="PANTHER" id="PTHR43071:SF1">
    <property type="entry name" value="2-AMINO-4-HYDROXY-6-HYDROXYMETHYLDIHYDROPTERIDINE PYROPHOSPHOKINASE"/>
    <property type="match status" value="1"/>
</dbReference>
<evidence type="ECO:0000256" key="7">
    <source>
        <dbReference type="ARBA" id="ARBA00022777"/>
    </source>
</evidence>
<dbReference type="GO" id="GO:0046654">
    <property type="term" value="P:tetrahydrofolate biosynthetic process"/>
    <property type="evidence" value="ECO:0007669"/>
    <property type="project" value="UniProtKB-UniPathway"/>
</dbReference>
<keyword evidence="7" id="KW-0418">Kinase</keyword>
<evidence type="ECO:0000256" key="1">
    <source>
        <dbReference type="ARBA" id="ARBA00005051"/>
    </source>
</evidence>
<proteinExistence type="inferred from homology"/>
<evidence type="ECO:0000256" key="6">
    <source>
        <dbReference type="ARBA" id="ARBA00022741"/>
    </source>
</evidence>
<evidence type="ECO:0000256" key="10">
    <source>
        <dbReference type="ARBA" id="ARBA00029409"/>
    </source>
</evidence>
<dbReference type="GO" id="GO:0016301">
    <property type="term" value="F:kinase activity"/>
    <property type="evidence" value="ECO:0007669"/>
    <property type="project" value="UniProtKB-KW"/>
</dbReference>
<evidence type="ECO:0000256" key="4">
    <source>
        <dbReference type="ARBA" id="ARBA00016218"/>
    </source>
</evidence>
<dbReference type="Proteomes" id="UP000515220">
    <property type="component" value="Chromosome"/>
</dbReference>
<dbReference type="GO" id="GO:0005524">
    <property type="term" value="F:ATP binding"/>
    <property type="evidence" value="ECO:0007669"/>
    <property type="project" value="UniProtKB-KW"/>
</dbReference>
<dbReference type="PANTHER" id="PTHR43071">
    <property type="entry name" value="2-AMINO-4-HYDROXY-6-HYDROXYMETHYLDIHYDROPTERIDINE PYROPHOSPHOKINASE"/>
    <property type="match status" value="1"/>
</dbReference>
<dbReference type="InterPro" id="IPR000550">
    <property type="entry name" value="Hppk"/>
</dbReference>
<evidence type="ECO:0000256" key="8">
    <source>
        <dbReference type="ARBA" id="ARBA00022840"/>
    </source>
</evidence>
<evidence type="ECO:0000256" key="3">
    <source>
        <dbReference type="ARBA" id="ARBA00013253"/>
    </source>
</evidence>
<name>A0A6S6PBE2_ACEAC</name>
<keyword evidence="8" id="KW-0067">ATP-binding</keyword>
<accession>A0A6S6PBE2</accession>
<dbReference type="InterPro" id="IPR035907">
    <property type="entry name" value="Hppk_sf"/>
</dbReference>
<organism evidence="14 15">
    <name type="scientific">Acetobacter aceti</name>
    <dbReference type="NCBI Taxonomy" id="435"/>
    <lineage>
        <taxon>Bacteria</taxon>
        <taxon>Pseudomonadati</taxon>
        <taxon>Pseudomonadota</taxon>
        <taxon>Alphaproteobacteria</taxon>
        <taxon>Acetobacterales</taxon>
        <taxon>Acetobacteraceae</taxon>
        <taxon>Acetobacter</taxon>
        <taxon>Acetobacter subgen. Acetobacter</taxon>
    </lineage>
</organism>
<gene>
    <name evidence="14" type="ORF">AAJCM20276_07210</name>
</gene>
<reference evidence="14 15" key="1">
    <citation type="submission" date="2020-07" db="EMBL/GenBank/DDBJ databases">
        <title>Complete Genome Sequence of an acetic acid bacterium, Acetobacter aceti JCM20276.</title>
        <authorList>
            <person name="Hirose Y."/>
            <person name="Mihara H."/>
        </authorList>
    </citation>
    <scope>NUCLEOTIDE SEQUENCE [LARGE SCALE GENOMIC DNA]</scope>
    <source>
        <strain evidence="14 15">JCM20276</strain>
    </source>
</reference>
<dbReference type="EMBL" id="AP023326">
    <property type="protein sequence ID" value="BCI66097.1"/>
    <property type="molecule type" value="Genomic_DNA"/>
</dbReference>
<comment type="function">
    <text evidence="10">Catalyzes the transfer of pyrophosphate from adenosine triphosphate (ATP) to 6-hydroxymethyl-7,8-dihydropterin, an enzymatic step in folate biosynthesis pathway.</text>
</comment>
<dbReference type="NCBIfam" id="TIGR01498">
    <property type="entry name" value="folK"/>
    <property type="match status" value="1"/>
</dbReference>
<dbReference type="Pfam" id="PF01288">
    <property type="entry name" value="HPPK"/>
    <property type="match status" value="1"/>
</dbReference>
<evidence type="ECO:0000256" key="12">
    <source>
        <dbReference type="ARBA" id="ARBA00033413"/>
    </source>
</evidence>
<keyword evidence="9" id="KW-0289">Folate biosynthesis</keyword>
<dbReference type="SUPFAM" id="SSF55083">
    <property type="entry name" value="6-hydroxymethyl-7,8-dihydropterin pyrophosphokinase, HPPK"/>
    <property type="match status" value="1"/>
</dbReference>
<evidence type="ECO:0000256" key="5">
    <source>
        <dbReference type="ARBA" id="ARBA00022679"/>
    </source>
</evidence>
<keyword evidence="6" id="KW-0547">Nucleotide-binding</keyword>
<evidence type="ECO:0000259" key="13">
    <source>
        <dbReference type="Pfam" id="PF01288"/>
    </source>
</evidence>
<evidence type="ECO:0000256" key="9">
    <source>
        <dbReference type="ARBA" id="ARBA00022909"/>
    </source>
</evidence>
<evidence type="ECO:0000313" key="14">
    <source>
        <dbReference type="EMBL" id="BCI66097.1"/>
    </source>
</evidence>
<comment type="pathway">
    <text evidence="1">Cofactor biosynthesis; tetrahydrofolate biosynthesis; 2-amino-4-hydroxy-6-hydroxymethyl-7,8-dihydropteridine diphosphate from 7,8-dihydroneopterin triphosphate: step 4/4.</text>
</comment>
<dbReference type="Gene3D" id="3.30.70.560">
    <property type="entry name" value="7,8-Dihydro-6-hydroxymethylpterin-pyrophosphokinase HPPK"/>
    <property type="match status" value="1"/>
</dbReference>
<evidence type="ECO:0000313" key="15">
    <source>
        <dbReference type="Proteomes" id="UP000515220"/>
    </source>
</evidence>
<evidence type="ECO:0000256" key="2">
    <source>
        <dbReference type="ARBA" id="ARBA00005810"/>
    </source>
</evidence>